<dbReference type="Proteomes" id="UP000594759">
    <property type="component" value="Chromosome"/>
</dbReference>
<protein>
    <submittedName>
        <fullName evidence="1">Uncharacterized protein</fullName>
    </submittedName>
</protein>
<proteinExistence type="predicted"/>
<dbReference type="EMBL" id="CP064939">
    <property type="protein sequence ID" value="QPH39007.1"/>
    <property type="molecule type" value="Genomic_DNA"/>
</dbReference>
<sequence>MLQLSYLVTATGLNKPLAHQNEMILTGEVLFNCKPFALGGGFMAVADDILLVNPFTLMHNKDQIGPI</sequence>
<reference evidence="1 2" key="1">
    <citation type="submission" date="2020-11" db="EMBL/GenBank/DDBJ databases">
        <title>Pedobacter endophytica, an endophytic bacteria isolated form Carex pumila.</title>
        <authorList>
            <person name="Peng Y."/>
            <person name="Jiang L."/>
            <person name="Lee J."/>
        </authorList>
    </citation>
    <scope>NUCLEOTIDE SEQUENCE [LARGE SCALE GENOMIC DNA]</scope>
    <source>
        <strain evidence="1 2">JBR3-12</strain>
    </source>
</reference>
<organism evidence="1 2">
    <name type="scientific">Pedobacter endophyticus</name>
    <dbReference type="NCBI Taxonomy" id="2789740"/>
    <lineage>
        <taxon>Bacteria</taxon>
        <taxon>Pseudomonadati</taxon>
        <taxon>Bacteroidota</taxon>
        <taxon>Sphingobacteriia</taxon>
        <taxon>Sphingobacteriales</taxon>
        <taxon>Sphingobacteriaceae</taxon>
        <taxon>Pedobacter</taxon>
    </lineage>
</organism>
<evidence type="ECO:0000313" key="2">
    <source>
        <dbReference type="Proteomes" id="UP000594759"/>
    </source>
</evidence>
<dbReference type="KEGG" id="pex:IZT61_18380"/>
<accession>A0A7S9PYW8</accession>
<name>A0A7S9PYW8_9SPHI</name>
<dbReference type="RefSeq" id="WP_196098482.1">
    <property type="nucleotide sequence ID" value="NZ_CP064939.1"/>
</dbReference>
<keyword evidence="2" id="KW-1185">Reference proteome</keyword>
<evidence type="ECO:0000313" key="1">
    <source>
        <dbReference type="EMBL" id="QPH39007.1"/>
    </source>
</evidence>
<dbReference type="AlphaFoldDB" id="A0A7S9PYW8"/>
<gene>
    <name evidence="1" type="ORF">IZT61_18380</name>
</gene>